<feature type="compositionally biased region" description="Polar residues" evidence="1">
    <location>
        <begin position="121"/>
        <end position="138"/>
    </location>
</feature>
<dbReference type="EMBL" id="JBBPBM010000011">
    <property type="protein sequence ID" value="KAK8563258.1"/>
    <property type="molecule type" value="Genomic_DNA"/>
</dbReference>
<reference evidence="2 3" key="1">
    <citation type="journal article" date="2024" name="G3 (Bethesda)">
        <title>Genome assembly of Hibiscus sabdariffa L. provides insights into metabolisms of medicinal natural products.</title>
        <authorList>
            <person name="Kim T."/>
        </authorList>
    </citation>
    <scope>NUCLEOTIDE SEQUENCE [LARGE SCALE GENOMIC DNA]</scope>
    <source>
        <strain evidence="2">TK-2024</strain>
        <tissue evidence="2">Old leaves</tissue>
    </source>
</reference>
<evidence type="ECO:0000313" key="3">
    <source>
        <dbReference type="Proteomes" id="UP001472677"/>
    </source>
</evidence>
<proteinExistence type="predicted"/>
<evidence type="ECO:0008006" key="4">
    <source>
        <dbReference type="Google" id="ProtNLM"/>
    </source>
</evidence>
<sequence>MVNYLRVGIVLGVTKPVRRCVTIGGTGPSPKLCPKQYEHLPTLYHGCGIIGHNLDDCTTFKQTPTSELQYGDWLRYIPPQKQELNTHPKGSIRYFDGTRSAYPKQPSNGQKLNINRPVKGGSTSNIVTNVDPTNAPTTPVEGNTNVKLVTTPAKQIVATIAPHGASHAKDSKLAAATSPLTPTIHYQHYCSIHET</sequence>
<organism evidence="2 3">
    <name type="scientific">Hibiscus sabdariffa</name>
    <name type="common">roselle</name>
    <dbReference type="NCBI Taxonomy" id="183260"/>
    <lineage>
        <taxon>Eukaryota</taxon>
        <taxon>Viridiplantae</taxon>
        <taxon>Streptophyta</taxon>
        <taxon>Embryophyta</taxon>
        <taxon>Tracheophyta</taxon>
        <taxon>Spermatophyta</taxon>
        <taxon>Magnoliopsida</taxon>
        <taxon>eudicotyledons</taxon>
        <taxon>Gunneridae</taxon>
        <taxon>Pentapetalae</taxon>
        <taxon>rosids</taxon>
        <taxon>malvids</taxon>
        <taxon>Malvales</taxon>
        <taxon>Malvaceae</taxon>
        <taxon>Malvoideae</taxon>
        <taxon>Hibiscus</taxon>
    </lineage>
</organism>
<dbReference type="Proteomes" id="UP001472677">
    <property type="component" value="Unassembled WGS sequence"/>
</dbReference>
<evidence type="ECO:0000313" key="2">
    <source>
        <dbReference type="EMBL" id="KAK8563258.1"/>
    </source>
</evidence>
<feature type="region of interest" description="Disordered" evidence="1">
    <location>
        <begin position="116"/>
        <end position="138"/>
    </location>
</feature>
<gene>
    <name evidence="2" type="ORF">V6N12_035408</name>
</gene>
<keyword evidence="3" id="KW-1185">Reference proteome</keyword>
<protein>
    <recommendedName>
        <fullName evidence="4">Zinc knuckle CX2CX4HX4C domain-containing protein</fullName>
    </recommendedName>
</protein>
<comment type="caution">
    <text evidence="2">The sequence shown here is derived from an EMBL/GenBank/DDBJ whole genome shotgun (WGS) entry which is preliminary data.</text>
</comment>
<evidence type="ECO:0000256" key="1">
    <source>
        <dbReference type="SAM" id="MobiDB-lite"/>
    </source>
</evidence>
<name>A0ABR2EMP1_9ROSI</name>
<accession>A0ABR2EMP1</accession>